<dbReference type="InterPro" id="IPR009056">
    <property type="entry name" value="Cyt_c-like_dom"/>
</dbReference>
<evidence type="ECO:0000259" key="6">
    <source>
        <dbReference type="PROSITE" id="PS51007"/>
    </source>
</evidence>
<dbReference type="GO" id="GO:0020037">
    <property type="term" value="F:heme binding"/>
    <property type="evidence" value="ECO:0007669"/>
    <property type="project" value="InterPro"/>
</dbReference>
<dbReference type="PROSITE" id="PS51007">
    <property type="entry name" value="CYTC"/>
    <property type="match status" value="2"/>
</dbReference>
<organism evidence="7 8">
    <name type="scientific">Aureimonas pseudogalii</name>
    <dbReference type="NCBI Taxonomy" id="1744844"/>
    <lineage>
        <taxon>Bacteria</taxon>
        <taxon>Pseudomonadati</taxon>
        <taxon>Pseudomonadota</taxon>
        <taxon>Alphaproteobacteria</taxon>
        <taxon>Hyphomicrobiales</taxon>
        <taxon>Aurantimonadaceae</taxon>
        <taxon>Aureimonas</taxon>
    </lineage>
</organism>
<dbReference type="RefSeq" id="WP_183200536.1">
    <property type="nucleotide sequence ID" value="NZ_JACIEK010000007.1"/>
</dbReference>
<keyword evidence="3 4" id="KW-0408">Iron</keyword>
<dbReference type="Pfam" id="PF00034">
    <property type="entry name" value="Cytochrom_C"/>
    <property type="match status" value="1"/>
</dbReference>
<proteinExistence type="predicted"/>
<keyword evidence="1 4" id="KW-0349">Heme</keyword>
<feature type="chain" id="PRO_5031296149" evidence="5">
    <location>
        <begin position="24"/>
        <end position="314"/>
    </location>
</feature>
<feature type="domain" description="Cytochrome c" evidence="6">
    <location>
        <begin position="41"/>
        <end position="149"/>
    </location>
</feature>
<evidence type="ECO:0000256" key="3">
    <source>
        <dbReference type="ARBA" id="ARBA00023004"/>
    </source>
</evidence>
<dbReference type="PANTHER" id="PTHR35008">
    <property type="entry name" value="BLL4482 PROTEIN-RELATED"/>
    <property type="match status" value="1"/>
</dbReference>
<sequence>MPARRFALSIALAVLAMGVGAYALTTPRQLAANALAAEGSGVAARGEALFWAGGCASCHARAGAEGEDRLKLGGGAPLVTKFGTFHAPNISPDREHGIGAWTLADFANALQRGVAPDGSHLYPAFPYTSYARMTPGDVADLHAYLATLPAVAADAPANDLAFPFNIRRGLGLWQLAFLDPDPVVDLPADASALVRRGQYLVEGPGHCGECHTPRRLGGLGGLNHANWLGGGPAPEGRGRIPNITPGGAIADWSQDDIATYLETGFTPEFDSVGGSMVEVQQNMAKLPAEDRQAIAAYLKAVPAVADAAEEGAAN</sequence>
<dbReference type="EMBL" id="JACIEK010000007">
    <property type="protein sequence ID" value="MBB3998986.1"/>
    <property type="molecule type" value="Genomic_DNA"/>
</dbReference>
<dbReference type="PANTHER" id="PTHR35008:SF8">
    <property type="entry name" value="ALCOHOL DEHYDROGENASE CYTOCHROME C SUBUNIT"/>
    <property type="match status" value="1"/>
</dbReference>
<keyword evidence="5" id="KW-0732">Signal</keyword>
<keyword evidence="2 4" id="KW-0479">Metal-binding</keyword>
<feature type="signal peptide" evidence="5">
    <location>
        <begin position="1"/>
        <end position="23"/>
    </location>
</feature>
<dbReference type="GO" id="GO:0009055">
    <property type="term" value="F:electron transfer activity"/>
    <property type="evidence" value="ECO:0007669"/>
    <property type="project" value="InterPro"/>
</dbReference>
<gene>
    <name evidence="7" type="ORF">GGR04_002841</name>
</gene>
<dbReference type="Gene3D" id="1.10.760.10">
    <property type="entry name" value="Cytochrome c-like domain"/>
    <property type="match status" value="2"/>
</dbReference>
<evidence type="ECO:0000256" key="5">
    <source>
        <dbReference type="SAM" id="SignalP"/>
    </source>
</evidence>
<keyword evidence="8" id="KW-1185">Reference proteome</keyword>
<evidence type="ECO:0000256" key="1">
    <source>
        <dbReference type="ARBA" id="ARBA00022617"/>
    </source>
</evidence>
<comment type="caution">
    <text evidence="7">The sequence shown here is derived from an EMBL/GenBank/DDBJ whole genome shotgun (WGS) entry which is preliminary data.</text>
</comment>
<feature type="domain" description="Cytochrome c" evidence="6">
    <location>
        <begin position="192"/>
        <end position="302"/>
    </location>
</feature>
<accession>A0A7W6H5L4</accession>
<evidence type="ECO:0000256" key="4">
    <source>
        <dbReference type="PROSITE-ProRule" id="PRU00433"/>
    </source>
</evidence>
<dbReference type="InterPro" id="IPR051459">
    <property type="entry name" value="Cytochrome_c-type_DH"/>
</dbReference>
<protein>
    <submittedName>
        <fullName evidence="7">Mono/diheme cytochrome c family protein</fullName>
    </submittedName>
</protein>
<evidence type="ECO:0000313" key="8">
    <source>
        <dbReference type="Proteomes" id="UP000542776"/>
    </source>
</evidence>
<dbReference type="AlphaFoldDB" id="A0A7W6H5L4"/>
<name>A0A7W6H5L4_9HYPH</name>
<dbReference type="SUPFAM" id="SSF46626">
    <property type="entry name" value="Cytochrome c"/>
    <property type="match status" value="2"/>
</dbReference>
<dbReference type="InterPro" id="IPR036909">
    <property type="entry name" value="Cyt_c-like_dom_sf"/>
</dbReference>
<reference evidence="7 8" key="1">
    <citation type="submission" date="2020-08" db="EMBL/GenBank/DDBJ databases">
        <title>Genomic Encyclopedia of Type Strains, Phase IV (KMG-IV): sequencing the most valuable type-strain genomes for metagenomic binning, comparative biology and taxonomic classification.</title>
        <authorList>
            <person name="Goeker M."/>
        </authorList>
    </citation>
    <scope>NUCLEOTIDE SEQUENCE [LARGE SCALE GENOMIC DNA]</scope>
    <source>
        <strain evidence="7 8">DSM 102238</strain>
    </source>
</reference>
<evidence type="ECO:0000256" key="2">
    <source>
        <dbReference type="ARBA" id="ARBA00022723"/>
    </source>
</evidence>
<dbReference type="GO" id="GO:0046872">
    <property type="term" value="F:metal ion binding"/>
    <property type="evidence" value="ECO:0007669"/>
    <property type="project" value="UniProtKB-KW"/>
</dbReference>
<evidence type="ECO:0000313" key="7">
    <source>
        <dbReference type="EMBL" id="MBB3998986.1"/>
    </source>
</evidence>
<dbReference type="Proteomes" id="UP000542776">
    <property type="component" value="Unassembled WGS sequence"/>
</dbReference>